<feature type="binding site" evidence="4">
    <location>
        <position position="161"/>
    </location>
    <ligand>
        <name>[4Fe-4S] cluster</name>
        <dbReference type="ChEBI" id="CHEBI:49883"/>
    </ligand>
</feature>
<feature type="binding site" evidence="4">
    <location>
        <position position="162"/>
    </location>
    <ligand>
        <name>[4Fe-4S] cluster</name>
        <dbReference type="ChEBI" id="CHEBI:49883"/>
    </ligand>
</feature>
<dbReference type="GO" id="GO:0043866">
    <property type="term" value="F:adenylyl-sulfate reductase (thioredoxin) activity"/>
    <property type="evidence" value="ECO:0007669"/>
    <property type="project" value="UniProtKB-EC"/>
</dbReference>
<evidence type="ECO:0000256" key="2">
    <source>
        <dbReference type="ARBA" id="ARBA00023002"/>
    </source>
</evidence>
<gene>
    <name evidence="4" type="primary">cysH</name>
    <name evidence="7" type="ORF">GA0070610_0577</name>
</gene>
<comment type="pathway">
    <text evidence="3 4">Sulfur metabolism; hydrogen sulfide biosynthesis; sulfite from sulfate.</text>
</comment>
<feature type="active site" description="Nucleophile; cysteine thiosulfonate intermediate" evidence="4">
    <location>
        <position position="270"/>
    </location>
</feature>
<protein>
    <recommendedName>
        <fullName evidence="4">Adenosine 5'-phosphosulfate reductase</fullName>
        <shortName evidence="4">APS reductase</shortName>
        <ecNumber evidence="4">1.8.4.10</ecNumber>
    </recommendedName>
    <alternativeName>
        <fullName evidence="4">5'-adenylylsulfate reductase</fullName>
    </alternativeName>
    <alternativeName>
        <fullName evidence="4">Thioredoxin-dependent 5'-adenylylsulfate reductase</fullName>
    </alternativeName>
</protein>
<evidence type="ECO:0000256" key="4">
    <source>
        <dbReference type="HAMAP-Rule" id="MF_00063"/>
    </source>
</evidence>
<feature type="binding site" evidence="4">
    <location>
        <position position="247"/>
    </location>
    <ligand>
        <name>[4Fe-4S] cluster</name>
        <dbReference type="ChEBI" id="CHEBI:49883"/>
    </ligand>
</feature>
<dbReference type="AlphaFoldDB" id="A0A1C5G391"/>
<keyword evidence="8" id="KW-1185">Reference proteome</keyword>
<dbReference type="GeneID" id="95800472"/>
<dbReference type="HAMAP" id="MF_00063">
    <property type="entry name" value="CysH"/>
    <property type="match status" value="1"/>
</dbReference>
<dbReference type="PIRSF" id="PIRSF000857">
    <property type="entry name" value="PAPS_reductase"/>
    <property type="match status" value="1"/>
</dbReference>
<dbReference type="GO" id="GO:0019379">
    <property type="term" value="P:sulfate assimilation, phosphoadenylyl sulfate reduction by phosphoadenylyl-sulfate reductase (thioredoxin)"/>
    <property type="evidence" value="ECO:0007669"/>
    <property type="project" value="UniProtKB-UniRule"/>
</dbReference>
<dbReference type="EC" id="1.8.4.10" evidence="4"/>
<feature type="domain" description="Phosphoadenosine phosphosulphate reductase" evidence="6">
    <location>
        <begin position="87"/>
        <end position="249"/>
    </location>
</feature>
<evidence type="ECO:0000256" key="5">
    <source>
        <dbReference type="SAM" id="MobiDB-lite"/>
    </source>
</evidence>
<proteinExistence type="inferred from homology"/>
<dbReference type="GO" id="GO:0051539">
    <property type="term" value="F:4 iron, 4 sulfur cluster binding"/>
    <property type="evidence" value="ECO:0007669"/>
    <property type="project" value="UniProtKB-UniRule"/>
</dbReference>
<dbReference type="GO" id="GO:0046872">
    <property type="term" value="F:metal ion binding"/>
    <property type="evidence" value="ECO:0007669"/>
    <property type="project" value="UniProtKB-KW"/>
</dbReference>
<comment type="function">
    <text evidence="4">Catalyzes the formation of sulfite from adenosine 5'-phosphosulfate (APS) using thioredoxin as an electron donor.</text>
</comment>
<evidence type="ECO:0000256" key="3">
    <source>
        <dbReference type="ARBA" id="ARBA00024327"/>
    </source>
</evidence>
<dbReference type="InterPro" id="IPR004511">
    <property type="entry name" value="PAPS/APS_Rdtase"/>
</dbReference>
<dbReference type="PANTHER" id="PTHR46509">
    <property type="entry name" value="PHOSPHOADENOSINE PHOSPHOSULFATE REDUCTASE"/>
    <property type="match status" value="1"/>
</dbReference>
<keyword evidence="4" id="KW-0411">Iron-sulfur</keyword>
<dbReference type="GO" id="GO:0004604">
    <property type="term" value="F:phosphoadenylyl-sulfate reductase (thioredoxin) activity"/>
    <property type="evidence" value="ECO:0007669"/>
    <property type="project" value="UniProtKB-UniRule"/>
</dbReference>
<comment type="catalytic activity">
    <reaction evidence="4">
        <text>[thioredoxin]-disulfide + sulfite + AMP + 2 H(+) = adenosine 5'-phosphosulfate + [thioredoxin]-dithiol</text>
        <dbReference type="Rhea" id="RHEA:21976"/>
        <dbReference type="Rhea" id="RHEA-COMP:10698"/>
        <dbReference type="Rhea" id="RHEA-COMP:10700"/>
        <dbReference type="ChEBI" id="CHEBI:15378"/>
        <dbReference type="ChEBI" id="CHEBI:17359"/>
        <dbReference type="ChEBI" id="CHEBI:29950"/>
        <dbReference type="ChEBI" id="CHEBI:50058"/>
        <dbReference type="ChEBI" id="CHEBI:58243"/>
        <dbReference type="ChEBI" id="CHEBI:456215"/>
        <dbReference type="EC" id="1.8.4.10"/>
    </reaction>
</comment>
<evidence type="ECO:0000313" key="7">
    <source>
        <dbReference type="EMBL" id="SCG14374.1"/>
    </source>
</evidence>
<organism evidence="7 8">
    <name type="scientific">Micromonospora echinofusca</name>
    <dbReference type="NCBI Taxonomy" id="47858"/>
    <lineage>
        <taxon>Bacteria</taxon>
        <taxon>Bacillati</taxon>
        <taxon>Actinomycetota</taxon>
        <taxon>Actinomycetes</taxon>
        <taxon>Micromonosporales</taxon>
        <taxon>Micromonosporaceae</taxon>
        <taxon>Micromonospora</taxon>
    </lineage>
</organism>
<dbReference type="RefSeq" id="WP_088998578.1">
    <property type="nucleotide sequence ID" value="NZ_JBFAAC010000004.1"/>
</dbReference>
<dbReference type="PANTHER" id="PTHR46509:SF1">
    <property type="entry name" value="PHOSPHOADENOSINE PHOSPHOSULFATE REDUCTASE"/>
    <property type="match status" value="1"/>
</dbReference>
<dbReference type="EMBL" id="LT607733">
    <property type="protein sequence ID" value="SCG14374.1"/>
    <property type="molecule type" value="Genomic_DNA"/>
</dbReference>
<dbReference type="InterPro" id="IPR014729">
    <property type="entry name" value="Rossmann-like_a/b/a_fold"/>
</dbReference>
<comment type="similarity">
    <text evidence="1 4">Belongs to the PAPS reductase family. CysH subfamily.</text>
</comment>
<dbReference type="GO" id="GO:0070814">
    <property type="term" value="P:hydrogen sulfide biosynthetic process"/>
    <property type="evidence" value="ECO:0007669"/>
    <property type="project" value="UniProtKB-UniRule"/>
</dbReference>
<feature type="binding site" evidence="4">
    <location>
        <position position="244"/>
    </location>
    <ligand>
        <name>[4Fe-4S] cluster</name>
        <dbReference type="ChEBI" id="CHEBI:49883"/>
    </ligand>
</feature>
<name>A0A1C5G391_MICEH</name>
<dbReference type="NCBIfam" id="NF002537">
    <property type="entry name" value="PRK02090.1"/>
    <property type="match status" value="1"/>
</dbReference>
<reference evidence="7 8" key="1">
    <citation type="submission" date="2016-06" db="EMBL/GenBank/DDBJ databases">
        <authorList>
            <person name="Kjaerup R.B."/>
            <person name="Dalgaard T.S."/>
            <person name="Juul-Madsen H.R."/>
        </authorList>
    </citation>
    <scope>NUCLEOTIDE SEQUENCE [LARGE SCALE GENOMIC DNA]</scope>
    <source>
        <strain evidence="7 8">DSM 43913</strain>
    </source>
</reference>
<dbReference type="GO" id="GO:0005737">
    <property type="term" value="C:cytoplasm"/>
    <property type="evidence" value="ECO:0007669"/>
    <property type="project" value="UniProtKB-SubCell"/>
</dbReference>
<dbReference type="NCBIfam" id="TIGR00434">
    <property type="entry name" value="cysH"/>
    <property type="match status" value="1"/>
</dbReference>
<dbReference type="Gene3D" id="3.40.50.620">
    <property type="entry name" value="HUPs"/>
    <property type="match status" value="1"/>
</dbReference>
<evidence type="ECO:0000256" key="1">
    <source>
        <dbReference type="ARBA" id="ARBA00009732"/>
    </source>
</evidence>
<keyword evidence="4" id="KW-0408">Iron</keyword>
<keyword evidence="2 4" id="KW-0560">Oxidoreductase</keyword>
<keyword evidence="4" id="KW-0963">Cytoplasm</keyword>
<dbReference type="Pfam" id="PF01507">
    <property type="entry name" value="PAPS_reduct"/>
    <property type="match status" value="1"/>
</dbReference>
<evidence type="ECO:0000259" key="6">
    <source>
        <dbReference type="Pfam" id="PF01507"/>
    </source>
</evidence>
<keyword evidence="4" id="KW-0479">Metal-binding</keyword>
<comment type="cofactor">
    <cofactor evidence="4">
        <name>[4Fe-4S] cluster</name>
        <dbReference type="ChEBI" id="CHEBI:49883"/>
    </cofactor>
    <text evidence="4">Binds 1 [4Fe-4S] cluster per subunit.</text>
</comment>
<evidence type="ECO:0000313" key="8">
    <source>
        <dbReference type="Proteomes" id="UP000198251"/>
    </source>
</evidence>
<comment type="subcellular location">
    <subcellularLocation>
        <location evidence="4">Cytoplasm</location>
    </subcellularLocation>
</comment>
<dbReference type="CDD" id="cd23945">
    <property type="entry name" value="PAPS_reductase"/>
    <property type="match status" value="1"/>
</dbReference>
<dbReference type="Proteomes" id="UP000198251">
    <property type="component" value="Chromosome I"/>
</dbReference>
<accession>A0A1C5G391</accession>
<dbReference type="SUPFAM" id="SSF52402">
    <property type="entry name" value="Adenine nucleotide alpha hydrolases-like"/>
    <property type="match status" value="1"/>
</dbReference>
<sequence>MSARPGERPGLVSATGLNLVGPGTPAPADPARSDPARSGPADPARRRPDELRALAEEAGRELEGAPALEIARWAAETFGDRFCVTSSMADAVLAHLVSRVAPGVDVVFLDTGLHFPETLRVRDEVARTLPVNVRSIRPRLTVGQQDGQYGPRLFNKAPDDCCQLRKVEPLERALAGYDAWAAGLRRDESPTRANTPVVTFDARRGKVKVNPIAAWRQADVDAYVARWNVPVNELFRQGYGSIGCWPCTRRTKAGEDPRAGRWAMFEKTECGLHV</sequence>
<dbReference type="InterPro" id="IPR002500">
    <property type="entry name" value="PAPS_reduct_dom"/>
</dbReference>
<feature type="region of interest" description="Disordered" evidence="5">
    <location>
        <begin position="1"/>
        <end position="47"/>
    </location>
</feature>